<evidence type="ECO:0000313" key="2">
    <source>
        <dbReference type="Proteomes" id="UP000772434"/>
    </source>
</evidence>
<protein>
    <recommendedName>
        <fullName evidence="3">F-box domain-containing protein</fullName>
    </recommendedName>
</protein>
<organism evidence="1 2">
    <name type="scientific">Rhodocollybia butyracea</name>
    <dbReference type="NCBI Taxonomy" id="206335"/>
    <lineage>
        <taxon>Eukaryota</taxon>
        <taxon>Fungi</taxon>
        <taxon>Dikarya</taxon>
        <taxon>Basidiomycota</taxon>
        <taxon>Agaricomycotina</taxon>
        <taxon>Agaricomycetes</taxon>
        <taxon>Agaricomycetidae</taxon>
        <taxon>Agaricales</taxon>
        <taxon>Marasmiineae</taxon>
        <taxon>Omphalotaceae</taxon>
        <taxon>Rhodocollybia</taxon>
    </lineage>
</organism>
<evidence type="ECO:0000313" key="1">
    <source>
        <dbReference type="EMBL" id="KAF9056776.1"/>
    </source>
</evidence>
<dbReference type="AlphaFoldDB" id="A0A9P5TXB7"/>
<sequence>MSNTVPSKFLRSRTESEVFRHDAELGINTNELSVLVYSSKSPPAEILIKIFVFGCEDIDLATCSPGPLVLGAVCRRWRRAVLTSKTELWSYLRLTIPPTLDIQSVETKNNERLETHLKKCVDLYLERSEHHLLTLHITYNGVQTLRGWIRVSSFLEKLIPHSTRWRHLTIDAKSFGPGDIPGLCDVPLPSLESMALFSTTLHTITTNLRLSSRGVDILSTLPSRKQITSVTCGVDGDLQEVKIIRTRFPSLQHLGLTDASESSSFRVAVDGPWDLPITSLEIDMLPLGGPSVPLQHDLLEVAMDNLTAPNLSVLTVKPYPGLHSVLWVYLDSPSTELTLGDPIEYFDVELTRPVTKELIERLHSGKDSHTSDVSPVENLVPLLESLTLQVRKSGFPIQSFVRTVLSRWVPNAAKMGTEVLCLRFVDLQLVEPVEHHSLLELKDAGMQMRLWDSDKFHRLRVFR</sequence>
<reference evidence="1" key="1">
    <citation type="submission" date="2020-11" db="EMBL/GenBank/DDBJ databases">
        <authorList>
            <consortium name="DOE Joint Genome Institute"/>
            <person name="Ahrendt S."/>
            <person name="Riley R."/>
            <person name="Andreopoulos W."/>
            <person name="Labutti K."/>
            <person name="Pangilinan J."/>
            <person name="Ruiz-Duenas F.J."/>
            <person name="Barrasa J.M."/>
            <person name="Sanchez-Garcia M."/>
            <person name="Camarero S."/>
            <person name="Miyauchi S."/>
            <person name="Serrano A."/>
            <person name="Linde D."/>
            <person name="Babiker R."/>
            <person name="Drula E."/>
            <person name="Ayuso-Fernandez I."/>
            <person name="Pacheco R."/>
            <person name="Padilla G."/>
            <person name="Ferreira P."/>
            <person name="Barriuso J."/>
            <person name="Kellner H."/>
            <person name="Castanera R."/>
            <person name="Alfaro M."/>
            <person name="Ramirez L."/>
            <person name="Pisabarro A.G."/>
            <person name="Kuo A."/>
            <person name="Tritt A."/>
            <person name="Lipzen A."/>
            <person name="He G."/>
            <person name="Yan M."/>
            <person name="Ng V."/>
            <person name="Cullen D."/>
            <person name="Martin F."/>
            <person name="Rosso M.-N."/>
            <person name="Henrissat B."/>
            <person name="Hibbett D."/>
            <person name="Martinez A.T."/>
            <person name="Grigoriev I.V."/>
        </authorList>
    </citation>
    <scope>NUCLEOTIDE SEQUENCE</scope>
    <source>
        <strain evidence="1">AH 40177</strain>
    </source>
</reference>
<keyword evidence="2" id="KW-1185">Reference proteome</keyword>
<proteinExistence type="predicted"/>
<dbReference type="EMBL" id="JADNRY010000433">
    <property type="protein sequence ID" value="KAF9056776.1"/>
    <property type="molecule type" value="Genomic_DNA"/>
</dbReference>
<evidence type="ECO:0008006" key="3">
    <source>
        <dbReference type="Google" id="ProtNLM"/>
    </source>
</evidence>
<accession>A0A9P5TXB7</accession>
<gene>
    <name evidence="1" type="ORF">BDP27DRAFT_1433565</name>
</gene>
<dbReference type="OrthoDB" id="3365698at2759"/>
<comment type="caution">
    <text evidence="1">The sequence shown here is derived from an EMBL/GenBank/DDBJ whole genome shotgun (WGS) entry which is preliminary data.</text>
</comment>
<name>A0A9P5TXB7_9AGAR</name>
<dbReference type="Proteomes" id="UP000772434">
    <property type="component" value="Unassembled WGS sequence"/>
</dbReference>